<dbReference type="EC" id="3.5.1.28" evidence="4"/>
<dbReference type="InterPro" id="IPR002508">
    <property type="entry name" value="MurNAc-LAA_cat"/>
</dbReference>
<keyword evidence="8" id="KW-0961">Cell wall biogenesis/degradation</keyword>
<evidence type="ECO:0000313" key="12">
    <source>
        <dbReference type="EMBL" id="CAZ90523.1"/>
    </source>
</evidence>
<feature type="region of interest" description="Disordered" evidence="10">
    <location>
        <begin position="56"/>
        <end position="75"/>
    </location>
</feature>
<evidence type="ECO:0000256" key="3">
    <source>
        <dbReference type="ARBA" id="ARBA00010860"/>
    </source>
</evidence>
<sequence length="310" mass="33834">MLLRYLTPFIEHRFCNPGRMSTIKSLKITTSRRQLLLTGLAALTLTGMSKALAREQSSALNTTTTHSKPKAKKPGAKRVVMLDPGHGGIDTGAIGHNGSKEKHVVLAIAKNVRALLRNHGIEAKLTRTGDHFIPLYDRVEIAHQHGADLFMSIHADGFTNPSAAGASVFALSNRGASSAMAKYLSERENAADELAGKAAKDKDHLLQQVLFDLVQTDTIKNSLTLGSHILRQIKPVHRLHSKATEQAAFVVLKSPSIPSVLVETSFITNPDEERLLGTPAFRQKIARAIADGVVSYFNWFDNQKAHAKRS</sequence>
<dbReference type="SMART" id="SM00646">
    <property type="entry name" value="Ami_3"/>
    <property type="match status" value="1"/>
</dbReference>
<keyword evidence="5" id="KW-0732">Signal</keyword>
<dbReference type="GO" id="GO:0009253">
    <property type="term" value="P:peptidoglycan catabolic process"/>
    <property type="evidence" value="ECO:0007669"/>
    <property type="project" value="InterPro"/>
</dbReference>
<comment type="catalytic activity">
    <reaction evidence="1">
        <text>Hydrolyzes the link between N-acetylmuramoyl residues and L-amino acid residues in certain cell-wall glycopeptides.</text>
        <dbReference type="EC" id="3.5.1.28"/>
    </reaction>
</comment>
<evidence type="ECO:0000256" key="6">
    <source>
        <dbReference type="ARBA" id="ARBA00022764"/>
    </source>
</evidence>
<reference evidence="12" key="1">
    <citation type="submission" date="2009-07" db="EMBL/GenBank/DDBJ databases">
        <title>Pigment operon comparison of three Enterobacter species.</title>
        <authorList>
            <person name="Lehner A."/>
            <person name="Tischler P."/>
            <person name="Rattei T."/>
            <person name="Stephan R."/>
        </authorList>
    </citation>
    <scope>NUCLEOTIDE SEQUENCE</scope>
    <source>
        <strain evidence="12">LMG 23730T</strain>
    </source>
</reference>
<dbReference type="Gene3D" id="3.40.630.40">
    <property type="entry name" value="Zn-dependent exopeptidases"/>
    <property type="match status" value="1"/>
</dbReference>
<evidence type="ECO:0000259" key="11">
    <source>
        <dbReference type="SMART" id="SM00646"/>
    </source>
</evidence>
<evidence type="ECO:0000256" key="10">
    <source>
        <dbReference type="SAM" id="MobiDB-lite"/>
    </source>
</evidence>
<gene>
    <name evidence="12" type="primary">amiA</name>
</gene>
<keyword evidence="6" id="KW-0574">Periplasm</keyword>
<comment type="similarity">
    <text evidence="3">Belongs to the N-acetylmuramoyl-L-alanine amidase 3 family.</text>
</comment>
<dbReference type="InterPro" id="IPR050695">
    <property type="entry name" value="N-acetylmuramoyl_amidase_3"/>
</dbReference>
<keyword evidence="7 12" id="KW-0378">Hydrolase</keyword>
<evidence type="ECO:0000256" key="5">
    <source>
        <dbReference type="ARBA" id="ARBA00022729"/>
    </source>
</evidence>
<name>C7C555_9ENTR</name>
<dbReference type="CDD" id="cd02696">
    <property type="entry name" value="MurNAc-LAA"/>
    <property type="match status" value="1"/>
</dbReference>
<evidence type="ECO:0000256" key="1">
    <source>
        <dbReference type="ARBA" id="ARBA00001561"/>
    </source>
</evidence>
<dbReference type="AlphaFoldDB" id="C7C555"/>
<dbReference type="NCBIfam" id="NF007652">
    <property type="entry name" value="PRK10319.1"/>
    <property type="match status" value="1"/>
</dbReference>
<dbReference type="FunFam" id="3.40.630.40:FF:000002">
    <property type="entry name" value="N-acetylmuramoyl-L-alanine amidase AmiA"/>
    <property type="match status" value="1"/>
</dbReference>
<comment type="subcellular location">
    <subcellularLocation>
        <location evidence="2">Periplasm</location>
    </subcellularLocation>
</comment>
<dbReference type="PANTHER" id="PTHR30404:SF2">
    <property type="entry name" value="N-ACETYLMURAMOYL-L-ALANINE AMIDASE AMIA"/>
    <property type="match status" value="1"/>
</dbReference>
<evidence type="ECO:0000256" key="4">
    <source>
        <dbReference type="ARBA" id="ARBA00011901"/>
    </source>
</evidence>
<dbReference type="GO" id="GO:0030288">
    <property type="term" value="C:outer membrane-bounded periplasmic space"/>
    <property type="evidence" value="ECO:0007669"/>
    <property type="project" value="TreeGrafter"/>
</dbReference>
<dbReference type="GO" id="GO:0008745">
    <property type="term" value="F:N-acetylmuramoyl-L-alanine amidase activity"/>
    <property type="evidence" value="ECO:0007669"/>
    <property type="project" value="UniProtKB-EC"/>
</dbReference>
<dbReference type="SUPFAM" id="SSF53187">
    <property type="entry name" value="Zn-dependent exopeptidases"/>
    <property type="match status" value="1"/>
</dbReference>
<evidence type="ECO:0000256" key="7">
    <source>
        <dbReference type="ARBA" id="ARBA00022801"/>
    </source>
</evidence>
<feature type="domain" description="MurNAc-LAA" evidence="11">
    <location>
        <begin position="139"/>
        <end position="294"/>
    </location>
</feature>
<evidence type="ECO:0000256" key="2">
    <source>
        <dbReference type="ARBA" id="ARBA00004418"/>
    </source>
</evidence>
<evidence type="ECO:0000256" key="8">
    <source>
        <dbReference type="ARBA" id="ARBA00023316"/>
    </source>
</evidence>
<dbReference type="GO" id="GO:0071555">
    <property type="term" value="P:cell wall organization"/>
    <property type="evidence" value="ECO:0007669"/>
    <property type="project" value="UniProtKB-KW"/>
</dbReference>
<dbReference type="Pfam" id="PF01520">
    <property type="entry name" value="Amidase_3"/>
    <property type="match status" value="1"/>
</dbReference>
<evidence type="ECO:0000256" key="9">
    <source>
        <dbReference type="ARBA" id="ARBA00074579"/>
    </source>
</evidence>
<protein>
    <recommendedName>
        <fullName evidence="9">N-acetylmuramoyl-L-alanine amidase AmiA</fullName>
        <ecNumber evidence="4">3.5.1.28</ecNumber>
    </recommendedName>
</protein>
<proteinExistence type="inferred from homology"/>
<dbReference type="EMBL" id="FN430673">
    <property type="protein sequence ID" value="CAZ90523.1"/>
    <property type="molecule type" value="Genomic_DNA"/>
</dbReference>
<dbReference type="PANTHER" id="PTHR30404">
    <property type="entry name" value="N-ACETYLMURAMOYL-L-ALANINE AMIDASE"/>
    <property type="match status" value="1"/>
</dbReference>
<accession>C7C555</accession>
<organism evidence="12">
    <name type="scientific">Siccibacter turicensis</name>
    <dbReference type="NCBI Taxonomy" id="357233"/>
    <lineage>
        <taxon>Bacteria</taxon>
        <taxon>Pseudomonadati</taxon>
        <taxon>Pseudomonadota</taxon>
        <taxon>Gammaproteobacteria</taxon>
        <taxon>Enterobacterales</taxon>
        <taxon>Enterobacteriaceae</taxon>
        <taxon>Siccibacter</taxon>
    </lineage>
</organism>
<feature type="compositionally biased region" description="Polar residues" evidence="10">
    <location>
        <begin position="56"/>
        <end position="66"/>
    </location>
</feature>